<proteinExistence type="predicted"/>
<organism evidence="2 3">
    <name type="scientific">Apiospora saccharicola</name>
    <dbReference type="NCBI Taxonomy" id="335842"/>
    <lineage>
        <taxon>Eukaryota</taxon>
        <taxon>Fungi</taxon>
        <taxon>Dikarya</taxon>
        <taxon>Ascomycota</taxon>
        <taxon>Pezizomycotina</taxon>
        <taxon>Sordariomycetes</taxon>
        <taxon>Xylariomycetidae</taxon>
        <taxon>Amphisphaeriales</taxon>
        <taxon>Apiosporaceae</taxon>
        <taxon>Apiospora</taxon>
    </lineage>
</organism>
<evidence type="ECO:0000313" key="3">
    <source>
        <dbReference type="Proteomes" id="UP001446871"/>
    </source>
</evidence>
<evidence type="ECO:0000256" key="1">
    <source>
        <dbReference type="SAM" id="MobiDB-lite"/>
    </source>
</evidence>
<accession>A0ABR1VPA7</accession>
<protein>
    <submittedName>
        <fullName evidence="2">Uncharacterized protein</fullName>
    </submittedName>
</protein>
<keyword evidence="3" id="KW-1185">Reference proteome</keyword>
<comment type="caution">
    <text evidence="2">The sequence shown here is derived from an EMBL/GenBank/DDBJ whole genome shotgun (WGS) entry which is preliminary data.</text>
</comment>
<name>A0ABR1VPA7_9PEZI</name>
<gene>
    <name evidence="2" type="ORF">PG996_006045</name>
</gene>
<evidence type="ECO:0000313" key="2">
    <source>
        <dbReference type="EMBL" id="KAK8072697.1"/>
    </source>
</evidence>
<feature type="region of interest" description="Disordered" evidence="1">
    <location>
        <begin position="192"/>
        <end position="222"/>
    </location>
</feature>
<reference evidence="2 3" key="1">
    <citation type="submission" date="2023-01" db="EMBL/GenBank/DDBJ databases">
        <title>Analysis of 21 Apiospora genomes using comparative genomics revels a genus with tremendous synthesis potential of carbohydrate active enzymes and secondary metabolites.</title>
        <authorList>
            <person name="Sorensen T."/>
        </authorList>
    </citation>
    <scope>NUCLEOTIDE SEQUENCE [LARGE SCALE GENOMIC DNA]</scope>
    <source>
        <strain evidence="2 3">CBS 83171</strain>
    </source>
</reference>
<sequence length="222" mass="25155">MFGYERREGGSLLFDDEFIINNVHPSKWVQQPTIFAGDEFSLEFGGQTVTIPGGWAYRNIKDYRSHDPANHYDVAIVYIQAFGHVPKLILKHLKDHKRTWFIYEHPFNPVFKSGGQDHPVQDLSVSPYSDVVSNTAPTPRVEDSEIAADLRYYRAHGVLPAMNQTQVDEDLQNAQSENLRYAVENATLRATLAEPQPSGQRRESARRRGRAQRGPACTSRSA</sequence>
<dbReference type="Proteomes" id="UP001446871">
    <property type="component" value="Unassembled WGS sequence"/>
</dbReference>
<dbReference type="EMBL" id="JAQQWM010000003">
    <property type="protein sequence ID" value="KAK8072697.1"/>
    <property type="molecule type" value="Genomic_DNA"/>
</dbReference>